<dbReference type="GO" id="GO:0016491">
    <property type="term" value="F:oxidoreductase activity"/>
    <property type="evidence" value="ECO:0007669"/>
    <property type="project" value="InterPro"/>
</dbReference>
<evidence type="ECO:0000313" key="3">
    <source>
        <dbReference type="Proteomes" id="UP000502894"/>
    </source>
</evidence>
<name>A0A6F8T3W5_9GAMM</name>
<evidence type="ECO:0000313" key="2">
    <source>
        <dbReference type="EMBL" id="BCA94656.1"/>
    </source>
</evidence>
<dbReference type="InterPro" id="IPR036188">
    <property type="entry name" value="FAD/NAD-bd_sf"/>
</dbReference>
<sequence>MKRIIVVGAGFAGLWAALGAAKKRQELSQDNALEIVVINKTLYHDIRVRNYEDDLEVTRIPLKKLLDPVNVKIIIGEAQQMNQDKQTVIVADESEEGNLEYVYDRLVLAAGSQLYYPNSSSRNLLNSAPVLHPNYFIS</sequence>
<evidence type="ECO:0000259" key="1">
    <source>
        <dbReference type="Pfam" id="PF07992"/>
    </source>
</evidence>
<keyword evidence="3" id="KW-1185">Reference proteome</keyword>
<dbReference type="Proteomes" id="UP000502894">
    <property type="component" value="Chromosome"/>
</dbReference>
<proteinExistence type="predicted"/>
<dbReference type="Pfam" id="PF07992">
    <property type="entry name" value="Pyr_redox_2"/>
    <property type="match status" value="1"/>
</dbReference>
<feature type="domain" description="FAD/NAD(P)-binding" evidence="1">
    <location>
        <begin position="3"/>
        <end position="118"/>
    </location>
</feature>
<dbReference type="SUPFAM" id="SSF51905">
    <property type="entry name" value="FAD/NAD(P)-binding domain"/>
    <property type="match status" value="1"/>
</dbReference>
<dbReference type="AlphaFoldDB" id="A0A6F8T3W5"/>
<organism evidence="2 3">
    <name type="scientific">Legionella antarctica</name>
    <dbReference type="NCBI Taxonomy" id="2708020"/>
    <lineage>
        <taxon>Bacteria</taxon>
        <taxon>Pseudomonadati</taxon>
        <taxon>Pseudomonadota</taxon>
        <taxon>Gammaproteobacteria</taxon>
        <taxon>Legionellales</taxon>
        <taxon>Legionellaceae</taxon>
        <taxon>Legionella</taxon>
    </lineage>
</organism>
<dbReference type="KEGG" id="lant:TUM19329_10170"/>
<dbReference type="PRINTS" id="PR00368">
    <property type="entry name" value="FADPNR"/>
</dbReference>
<protein>
    <recommendedName>
        <fullName evidence="1">FAD/NAD(P)-binding domain-containing protein</fullName>
    </recommendedName>
</protein>
<reference evidence="2" key="1">
    <citation type="journal article" date="2020" name="Microbiol. Resour. Announc.">
        <title>Complete Genome Sequence of Novel Psychrotolerant Legionella Strain TUM19329, Isolated from Antarctic Lake Sediment.</title>
        <authorList>
            <person name="Shimada S."/>
            <person name="Nakai R."/>
            <person name="Aoki K."/>
            <person name="Shimoeda N."/>
            <person name="Ohno G."/>
            <person name="Miyazaki Y."/>
            <person name="Kudoh S."/>
            <person name="Imura S."/>
            <person name="Watanabe K."/>
            <person name="Ishii Y."/>
            <person name="Tateda K."/>
        </authorList>
    </citation>
    <scope>NUCLEOTIDE SEQUENCE [LARGE SCALE GENOMIC DNA]</scope>
    <source>
        <strain evidence="2">TUM19329</strain>
    </source>
</reference>
<dbReference type="EMBL" id="AP022839">
    <property type="protein sequence ID" value="BCA94656.1"/>
    <property type="molecule type" value="Genomic_DNA"/>
</dbReference>
<accession>A0A6F8T3W5</accession>
<gene>
    <name evidence="2" type="ORF">TUM19329_10170</name>
</gene>
<dbReference type="RefSeq" id="WP_173236485.1">
    <property type="nucleotide sequence ID" value="NZ_AP022839.1"/>
</dbReference>
<dbReference type="Gene3D" id="3.50.50.100">
    <property type="match status" value="1"/>
</dbReference>
<dbReference type="InterPro" id="IPR023753">
    <property type="entry name" value="FAD/NAD-binding_dom"/>
</dbReference>